<evidence type="ECO:0000313" key="2">
    <source>
        <dbReference type="Proteomes" id="UP001244295"/>
    </source>
</evidence>
<reference evidence="1" key="1">
    <citation type="submission" date="2023-07" db="EMBL/GenBank/DDBJ databases">
        <title>Sorghum-associated microbial communities from plants grown in Nebraska, USA.</title>
        <authorList>
            <person name="Schachtman D."/>
        </authorList>
    </citation>
    <scope>NUCLEOTIDE SEQUENCE</scope>
    <source>
        <strain evidence="1">DS2795</strain>
    </source>
</reference>
<organism evidence="1 2">
    <name type="scientific">Variovorax boronicumulans</name>
    <dbReference type="NCBI Taxonomy" id="436515"/>
    <lineage>
        <taxon>Bacteria</taxon>
        <taxon>Pseudomonadati</taxon>
        <taxon>Pseudomonadota</taxon>
        <taxon>Betaproteobacteria</taxon>
        <taxon>Burkholderiales</taxon>
        <taxon>Comamonadaceae</taxon>
        <taxon>Variovorax</taxon>
    </lineage>
</organism>
<name>A0AAW8E1I2_9BURK</name>
<comment type="caution">
    <text evidence="1">The sequence shown here is derived from an EMBL/GenBank/DDBJ whole genome shotgun (WGS) entry which is preliminary data.</text>
</comment>
<evidence type="ECO:0000313" key="1">
    <source>
        <dbReference type="EMBL" id="MDP9925581.1"/>
    </source>
</evidence>
<sequence>MSDDDFAALVARLDPLRKQRAPSEFGAIPASIGFLESTLAGDLPDEDRHLVYTLLVSECSKARNDALHVDMLRRRVRDFPADPMSHAGLAFRLALIEPRSRAEALRIAKKSMTLAKNQDRLVRYCATNLARIAMMLDDYQALRTALLQLVEDAGRERAEDTGYEFDFVDRIDPSRCGAELLARYRALS</sequence>
<dbReference type="AlphaFoldDB" id="A0AAW8E1I2"/>
<proteinExistence type="predicted"/>
<protein>
    <recommendedName>
        <fullName evidence="3">GGDEF domain-containing protein</fullName>
    </recommendedName>
</protein>
<gene>
    <name evidence="1" type="ORF">J2W25_004624</name>
</gene>
<dbReference type="Proteomes" id="UP001244295">
    <property type="component" value="Unassembled WGS sequence"/>
</dbReference>
<evidence type="ECO:0008006" key="3">
    <source>
        <dbReference type="Google" id="ProtNLM"/>
    </source>
</evidence>
<dbReference type="EMBL" id="JAUSRR010000008">
    <property type="protein sequence ID" value="MDP9925581.1"/>
    <property type="molecule type" value="Genomic_DNA"/>
</dbReference>
<accession>A0AAW8E1I2</accession>